<evidence type="ECO:0000313" key="3">
    <source>
        <dbReference type="Proteomes" id="UP000220605"/>
    </source>
</evidence>
<feature type="transmembrane region" description="Helical" evidence="1">
    <location>
        <begin position="267"/>
        <end position="287"/>
    </location>
</feature>
<sequence>MSSTSGSKCNTLNKELPSSLFDDKFRESTDLSTLENAALENGFIKIEEWIKKFTEKFSEKYKEIFNAGDNNIHAKRCRDLNYHIDYVTDLILQLASKGQHGKKIRIPVDYIQTVKQAMKSLFNQSSNYSCTRDDKGYVFQMHARKDLDDFCENRDYLLSSISKDSGNCDKLISYVNEKYNCLFNDKTCITDAGIAETKFFHISPNCTLYDIPTTFSYGPCSKDKIPHRIQTIPHCPAEETFTFGKFLQYISDYMQYIPGISFIQENLLYVGIGVGGALTLFFVLYKFSPLGYFYRRRKKKNQEGNNMIHGYTAPLGNNLFYGMPPPMQNVPYRMPTPMQNVPYRMPTPMQNMPYRMAYQAE</sequence>
<keyword evidence="1" id="KW-0472">Membrane</keyword>
<dbReference type="OrthoDB" id="380376at2759"/>
<reference evidence="3" key="1">
    <citation type="submission" date="2016-07" db="EMBL/GenBank/DDBJ databases">
        <authorList>
            <consortium name="Pathogen Informatics"/>
        </authorList>
    </citation>
    <scope>NUCLEOTIDE SEQUENCE [LARGE SCALE GENOMIC DNA]</scope>
</reference>
<dbReference type="VEuPathDB" id="PlasmoDB:PVW1_110053800"/>
<organism evidence="2 3">
    <name type="scientific">Plasmodium vivax</name>
    <name type="common">malaria parasite P. vivax</name>
    <dbReference type="NCBI Taxonomy" id="5855"/>
    <lineage>
        <taxon>Eukaryota</taxon>
        <taxon>Sar</taxon>
        <taxon>Alveolata</taxon>
        <taxon>Apicomplexa</taxon>
        <taxon>Aconoidasida</taxon>
        <taxon>Haemosporida</taxon>
        <taxon>Plasmodiidae</taxon>
        <taxon>Plasmodium</taxon>
        <taxon>Plasmodium (Plasmodium)</taxon>
    </lineage>
</organism>
<evidence type="ECO:0000256" key="1">
    <source>
        <dbReference type="SAM" id="Phobius"/>
    </source>
</evidence>
<dbReference type="Proteomes" id="UP000220605">
    <property type="component" value="Chromosome 11"/>
</dbReference>
<gene>
    <name evidence="2" type="ORF">PVP01_1147900</name>
</gene>
<accession>A0A564ZZR0</accession>
<dbReference type="VEuPathDB" id="PlasmoDB:PVPAM_110052700"/>
<dbReference type="AlphaFoldDB" id="A0A564ZZR0"/>
<keyword evidence="1" id="KW-0812">Transmembrane</keyword>
<evidence type="ECO:0000313" key="2">
    <source>
        <dbReference type="EMBL" id="VUZ97226.1"/>
    </source>
</evidence>
<name>A0A564ZZR0_PLAVI</name>
<protein>
    <submittedName>
        <fullName evidence="2">VIR protein</fullName>
    </submittedName>
</protein>
<dbReference type="VEuPathDB" id="PlasmoDB:PVX_113220"/>
<dbReference type="VEuPathDB" id="PlasmoDB:PVP01_1147900"/>
<dbReference type="EMBL" id="LT635622">
    <property type="protein sequence ID" value="VUZ97226.1"/>
    <property type="molecule type" value="Genomic_DNA"/>
</dbReference>
<proteinExistence type="predicted"/>
<keyword evidence="1" id="KW-1133">Transmembrane helix</keyword>